<dbReference type="InterPro" id="IPR056251">
    <property type="entry name" value="Arm_rpt_dom"/>
</dbReference>
<dbReference type="RefSeq" id="XP_033421881.1">
    <property type="nucleotide sequence ID" value="XM_033576026.1"/>
</dbReference>
<dbReference type="Gene3D" id="1.25.10.10">
    <property type="entry name" value="Leucine-rich Repeat Variant"/>
    <property type="match status" value="5"/>
</dbReference>
<dbReference type="GO" id="GO:0016491">
    <property type="term" value="F:oxidoreductase activity"/>
    <property type="evidence" value="ECO:0007669"/>
    <property type="project" value="TreeGrafter"/>
</dbReference>
<dbReference type="InterPro" id="IPR041267">
    <property type="entry name" value="NLRP_HD2"/>
</dbReference>
<evidence type="ECO:0000259" key="2">
    <source>
        <dbReference type="PROSITE" id="PS50837"/>
    </source>
</evidence>
<reference evidence="3 4" key="1">
    <citation type="submission" date="2019-08" db="EMBL/GenBank/DDBJ databases">
        <title>The genome sequence of a newly discovered highly antifungal drug resistant Aspergillus species, Aspergillus tanneri NIH 1004.</title>
        <authorList>
            <person name="Mounaud S."/>
            <person name="Singh I."/>
            <person name="Joardar V."/>
            <person name="Pakala S."/>
            <person name="Pakala S."/>
            <person name="Venepally P."/>
            <person name="Chung J.K."/>
            <person name="Losada L."/>
            <person name="Nierman W.C."/>
        </authorList>
    </citation>
    <scope>NUCLEOTIDE SEQUENCE [LARGE SCALE GENOMIC DNA]</scope>
    <source>
        <strain evidence="3 4">NIH1004</strain>
    </source>
</reference>
<evidence type="ECO:0000256" key="1">
    <source>
        <dbReference type="ARBA" id="ARBA00022737"/>
    </source>
</evidence>
<dbReference type="Pfam" id="PF23238">
    <property type="entry name" value="DUF7068"/>
    <property type="match status" value="1"/>
</dbReference>
<organism evidence="3 4">
    <name type="scientific">Aspergillus tanneri</name>
    <dbReference type="NCBI Taxonomy" id="1220188"/>
    <lineage>
        <taxon>Eukaryota</taxon>
        <taxon>Fungi</taxon>
        <taxon>Dikarya</taxon>
        <taxon>Ascomycota</taxon>
        <taxon>Pezizomycotina</taxon>
        <taxon>Eurotiomycetes</taxon>
        <taxon>Eurotiomycetidae</taxon>
        <taxon>Eurotiales</taxon>
        <taxon>Aspergillaceae</taxon>
        <taxon>Aspergillus</taxon>
        <taxon>Aspergillus subgen. Circumdati</taxon>
    </lineage>
</organism>
<dbReference type="InterPro" id="IPR016024">
    <property type="entry name" value="ARM-type_fold"/>
</dbReference>
<dbReference type="Gene3D" id="3.40.50.300">
    <property type="entry name" value="P-loop containing nucleotide triphosphate hydrolases"/>
    <property type="match status" value="1"/>
</dbReference>
<dbReference type="Pfam" id="PF17776">
    <property type="entry name" value="NLRC4_HD2"/>
    <property type="match status" value="1"/>
</dbReference>
<protein>
    <recommendedName>
        <fullName evidence="2">NACHT domain-containing protein</fullName>
    </recommendedName>
</protein>
<dbReference type="EMBL" id="QUQM01000008">
    <property type="protein sequence ID" value="KAA8642519.1"/>
    <property type="molecule type" value="Genomic_DNA"/>
</dbReference>
<dbReference type="InterPro" id="IPR027417">
    <property type="entry name" value="P-loop_NTPase"/>
</dbReference>
<keyword evidence="1" id="KW-0677">Repeat</keyword>
<dbReference type="Pfam" id="PF12765">
    <property type="entry name" value="Cohesin_HEAT"/>
    <property type="match status" value="1"/>
</dbReference>
<dbReference type="GeneID" id="54334165"/>
<dbReference type="Proteomes" id="UP000324241">
    <property type="component" value="Unassembled WGS sequence"/>
</dbReference>
<dbReference type="Pfam" id="PF05729">
    <property type="entry name" value="NACHT"/>
    <property type="match status" value="1"/>
</dbReference>
<proteinExistence type="predicted"/>
<dbReference type="OrthoDB" id="427518at2759"/>
<dbReference type="InterPro" id="IPR055496">
    <property type="entry name" value="DUF7068"/>
</dbReference>
<dbReference type="SMART" id="SM00567">
    <property type="entry name" value="EZ_HEAT"/>
    <property type="match status" value="10"/>
</dbReference>
<dbReference type="PANTHER" id="PTHR12697:SF5">
    <property type="entry name" value="DEOXYHYPUSINE HYDROXYLASE"/>
    <property type="match status" value="1"/>
</dbReference>
<evidence type="ECO:0000313" key="4">
    <source>
        <dbReference type="Proteomes" id="UP000324241"/>
    </source>
</evidence>
<dbReference type="SUPFAM" id="SSF52540">
    <property type="entry name" value="P-loop containing nucleoside triphosphate hydrolases"/>
    <property type="match status" value="1"/>
</dbReference>
<name>A0A5M9MDA9_9EURO</name>
<dbReference type="VEuPathDB" id="FungiDB:EYZ11_008830"/>
<gene>
    <name evidence="3" type="ORF">ATNIH1004_011464</name>
</gene>
<dbReference type="PROSITE" id="PS50837">
    <property type="entry name" value="NACHT"/>
    <property type="match status" value="1"/>
</dbReference>
<accession>A0A5M9MDA9</accession>
<dbReference type="InterPro" id="IPR004155">
    <property type="entry name" value="PBS_lyase_HEAT"/>
</dbReference>
<dbReference type="Pfam" id="PF13646">
    <property type="entry name" value="HEAT_2"/>
    <property type="match status" value="3"/>
</dbReference>
<feature type="domain" description="NACHT" evidence="2">
    <location>
        <begin position="525"/>
        <end position="650"/>
    </location>
</feature>
<evidence type="ECO:0000313" key="3">
    <source>
        <dbReference type="EMBL" id="KAA8642519.1"/>
    </source>
</evidence>
<dbReference type="PANTHER" id="PTHR12697">
    <property type="entry name" value="PBS LYASE HEAT-LIKE PROTEIN"/>
    <property type="match status" value="1"/>
</dbReference>
<dbReference type="Pfam" id="PF23948">
    <property type="entry name" value="ARM_5"/>
    <property type="match status" value="1"/>
</dbReference>
<comment type="caution">
    <text evidence="3">The sequence shown here is derived from an EMBL/GenBank/DDBJ whole genome shotgun (WGS) entry which is preliminary data.</text>
</comment>
<sequence>MAATRCHPLRPSRTTSLIQRLADSDCSPEEKRALGAWTRCMIYIFERNPKLYTAEAAAISLIVTNKEYHSLISAFANTIIQGTTDGDILDSNLLMNFGYALRRAPTVLSAENAKLGSVLDSLKRRLDKAGDRAEWETQYQLVCMLSTILDAMVDIQIAGLDREELHEPLLRQLKALKVSQEPRLAQAAGYAYQALRYVPDNEGPYQALLRHSWTLIQATAKISGAVPAMDPMRIIDATSELMKMFSLFKSLIEAAQDVHDASQIIKNNVVESMGNLSKLKGWYMALRYTRMLIDAKDFQMLQDFIQQRRCGDEEPFWCGLYAQLEQTWVTGDEAIRGQVVDFINRTLPQRGLKYQHVRKWIRLIADTLGQSQWKDIASERHHCWRRWRNKEDQRSPQPFNVQQVNVKALPGELLEEAWSKCEDAQRFYADMQIREYYRQGRQLEIRRLSGSLLDMDQCYINLAVIEHSRGDDKDRLDNTKTEQRQSAFTLFNRLKVQTPNTDKSVTLPKLFDERKSPDGTMARPKRILIRGRAGVGKTTLCKKIVHDFLYARLWAEYFDRILWMPLRRLKGTLSLDKLLEEYLALESDRDCLVLALRKTIFDPIDKRTLLLLDGLDEICGERQDPGIDLAEKLTSLLNRPNVIITSRPYAVNLPDLNPFDLELETVGFLPAQVQEYVTKVVKNRAMAEGIQAFIDSHWLIQGLVQIPIQLDALCYSWHNDLRSGGVPKTMTALYQSIELKLWKKDILQLGKKKDGRLFSEAEVQKLRTRSQIKPPINNELELLEFLAFTGLVNDIIEFDQDVRDKVYEQSHLSEMSDNTLDKVSFLRTSDPSSEHENRGYHFLHLTFQEFFAAHYFARHWISKKPLLYLRFSSVHQQSEKQIPPEKFLQQEKYSGRYDIFWRFVVGLLSAEGEEQLCRLFEQIEDEPRDLLGPAHQRLLIHCFSEVARLESRVRLEHYRAEMEYQCQQWSLHEYKLLKKMYLCREREFPEQVLVKMLKMELGDARADILRALDNRSPLPPNLLELICTFLCENTDDDVRRAAAETLGRQSSLSESILQALVSRLEDTDNNVRWAAAEALGRQSSFSESVLQALMSQLEHTNKDVRQAAAETLGRQSSLSESILQALVSRLEHTNNNVRSAAAGALRRQSSLLESILQALVSRLEHTNHDVRSAAAGALGRQSSLSESVLQTLVSRLEDTDQSVRSAAANALGRQSSLSESILQALVSRLEDTDQSVRLAAAHALDRQSSLSESILQALVSLLEHTNNNVRWAAVHALGGQSSLSESVLQVLVSRLEDIDNNIRSAAAYALGQQSSLSESVLQALVSRLEDTNNNVRWATANALGKRSSLSESILQVLVSRLEDTDQSVSWAIADMALGHQSSLSESILQALVSRLEDTNNDVRVLAAAVLSWQSSLPESILQALVSVLEHMDPYVTQPVTQALGQQSSLSESVLQALISRLEHTDQSVRWAAVKALGQQSSLSESVLQALMSRLEDTDQKVRSATIQALGGHDSFYSKLPSLHTQSLHSLYEIWVKKSIQEQFCCYIHDGSIYIDTLDKRRETPLYLAKDDIVKAFITAASEMGSPSFGMNKHFER</sequence>
<dbReference type="InterPro" id="IPR011989">
    <property type="entry name" value="ARM-like"/>
</dbReference>
<dbReference type="InterPro" id="IPR007111">
    <property type="entry name" value="NACHT_NTPase"/>
</dbReference>
<dbReference type="InterPro" id="IPR026003">
    <property type="entry name" value="Cohesin_HEAT"/>
</dbReference>
<dbReference type="SUPFAM" id="SSF48371">
    <property type="entry name" value="ARM repeat"/>
    <property type="match status" value="1"/>
</dbReference>